<keyword evidence="2" id="KW-1185">Reference proteome</keyword>
<evidence type="ECO:0000313" key="1">
    <source>
        <dbReference type="EMBL" id="OMO80863.1"/>
    </source>
</evidence>
<sequence>MAIRQPQEAARLMHLRVRQKHTGVAVWGLFQL</sequence>
<gene>
    <name evidence="1" type="ORF">CCACVL1_12716</name>
</gene>
<evidence type="ECO:0000313" key="2">
    <source>
        <dbReference type="Proteomes" id="UP000188268"/>
    </source>
</evidence>
<dbReference type="EMBL" id="AWWV01010242">
    <property type="protein sequence ID" value="OMO80863.1"/>
    <property type="molecule type" value="Genomic_DNA"/>
</dbReference>
<accession>A0A1R3IE60</accession>
<dbReference type="Gramene" id="OMO80863">
    <property type="protein sequence ID" value="OMO80863"/>
    <property type="gene ID" value="CCACVL1_12716"/>
</dbReference>
<organism evidence="1 2">
    <name type="scientific">Corchorus capsularis</name>
    <name type="common">Jute</name>
    <dbReference type="NCBI Taxonomy" id="210143"/>
    <lineage>
        <taxon>Eukaryota</taxon>
        <taxon>Viridiplantae</taxon>
        <taxon>Streptophyta</taxon>
        <taxon>Embryophyta</taxon>
        <taxon>Tracheophyta</taxon>
        <taxon>Spermatophyta</taxon>
        <taxon>Magnoliopsida</taxon>
        <taxon>eudicotyledons</taxon>
        <taxon>Gunneridae</taxon>
        <taxon>Pentapetalae</taxon>
        <taxon>rosids</taxon>
        <taxon>malvids</taxon>
        <taxon>Malvales</taxon>
        <taxon>Malvaceae</taxon>
        <taxon>Grewioideae</taxon>
        <taxon>Apeibeae</taxon>
        <taxon>Corchorus</taxon>
    </lineage>
</organism>
<proteinExistence type="predicted"/>
<comment type="caution">
    <text evidence="1">The sequence shown here is derived from an EMBL/GenBank/DDBJ whole genome shotgun (WGS) entry which is preliminary data.</text>
</comment>
<dbReference type="AlphaFoldDB" id="A0A1R3IE60"/>
<protein>
    <submittedName>
        <fullName evidence="1">Uncharacterized protein</fullName>
    </submittedName>
</protein>
<name>A0A1R3IE60_COCAP</name>
<reference evidence="1 2" key="1">
    <citation type="submission" date="2013-09" db="EMBL/GenBank/DDBJ databases">
        <title>Corchorus capsularis genome sequencing.</title>
        <authorList>
            <person name="Alam M."/>
            <person name="Haque M.S."/>
            <person name="Islam M.S."/>
            <person name="Emdad E.M."/>
            <person name="Islam M.M."/>
            <person name="Ahmed B."/>
            <person name="Halim A."/>
            <person name="Hossen Q.M.M."/>
            <person name="Hossain M.Z."/>
            <person name="Ahmed R."/>
            <person name="Khan M.M."/>
            <person name="Islam R."/>
            <person name="Rashid M.M."/>
            <person name="Khan S.A."/>
            <person name="Rahman M.S."/>
            <person name="Alam M."/>
        </authorList>
    </citation>
    <scope>NUCLEOTIDE SEQUENCE [LARGE SCALE GENOMIC DNA]</scope>
    <source>
        <strain evidence="2">cv. CVL-1</strain>
        <tissue evidence="1">Whole seedling</tissue>
    </source>
</reference>
<dbReference type="Proteomes" id="UP000188268">
    <property type="component" value="Unassembled WGS sequence"/>
</dbReference>